<organism evidence="1">
    <name type="scientific">Rhizophora mucronata</name>
    <name type="common">Asiatic mangrove</name>
    <dbReference type="NCBI Taxonomy" id="61149"/>
    <lineage>
        <taxon>Eukaryota</taxon>
        <taxon>Viridiplantae</taxon>
        <taxon>Streptophyta</taxon>
        <taxon>Embryophyta</taxon>
        <taxon>Tracheophyta</taxon>
        <taxon>Spermatophyta</taxon>
        <taxon>Magnoliopsida</taxon>
        <taxon>eudicotyledons</taxon>
        <taxon>Gunneridae</taxon>
        <taxon>Pentapetalae</taxon>
        <taxon>rosids</taxon>
        <taxon>fabids</taxon>
        <taxon>Malpighiales</taxon>
        <taxon>Rhizophoraceae</taxon>
        <taxon>Rhizophora</taxon>
    </lineage>
</organism>
<sequence>MEEWVLFAVWSVIYGSHFSGVELVSLTNI</sequence>
<protein>
    <submittedName>
        <fullName evidence="1">Uncharacterized protein</fullName>
    </submittedName>
</protein>
<dbReference type="EMBL" id="GGEC01064413">
    <property type="protein sequence ID" value="MBX44897.1"/>
    <property type="molecule type" value="Transcribed_RNA"/>
</dbReference>
<proteinExistence type="predicted"/>
<reference evidence="1" key="1">
    <citation type="submission" date="2018-02" db="EMBL/GenBank/DDBJ databases">
        <title>Rhizophora mucronata_Transcriptome.</title>
        <authorList>
            <person name="Meera S.P."/>
            <person name="Sreeshan A."/>
            <person name="Augustine A."/>
        </authorList>
    </citation>
    <scope>NUCLEOTIDE SEQUENCE</scope>
    <source>
        <tissue evidence="1">Leaf</tissue>
    </source>
</reference>
<accession>A0A2P2NQX2</accession>
<evidence type="ECO:0000313" key="1">
    <source>
        <dbReference type="EMBL" id="MBX44897.1"/>
    </source>
</evidence>
<dbReference type="AlphaFoldDB" id="A0A2P2NQX2"/>
<name>A0A2P2NQX2_RHIMU</name>